<accession>A0A7J9EUS6</accession>
<proteinExistence type="inferred from homology"/>
<evidence type="ECO:0000256" key="5">
    <source>
        <dbReference type="ARBA" id="ARBA00023239"/>
    </source>
</evidence>
<dbReference type="InterPro" id="IPR050148">
    <property type="entry name" value="Terpene_synthase-like"/>
</dbReference>
<gene>
    <name evidence="7" type="ORF">Gotri_011747</name>
</gene>
<name>A0A7J9EUS6_9ROSI</name>
<comment type="cofactor">
    <cofactor evidence="1">
        <name>Mg(2+)</name>
        <dbReference type="ChEBI" id="CHEBI:18420"/>
    </cofactor>
</comment>
<evidence type="ECO:0000313" key="8">
    <source>
        <dbReference type="Proteomes" id="UP000593568"/>
    </source>
</evidence>
<evidence type="ECO:0000256" key="4">
    <source>
        <dbReference type="ARBA" id="ARBA00022723"/>
    </source>
</evidence>
<sequence length="147" mass="17907">MLQLLHRKELSEICRWWKDLDFQKKLPYARDRVVEDYFWILGVYFEPQYSLGRKILTKVIAMTSIMDDTYDSYATYDELVPYTNAIERWDIKCIDQLPKYMKLNYKALLDVYEEMEQLMAKDGRQYRVEYAKNAVCTLTNFYFVQKR</sequence>
<reference evidence="7 8" key="1">
    <citation type="journal article" date="2019" name="Genome Biol. Evol.">
        <title>Insights into the evolution of the New World diploid cottons (Gossypium, subgenus Houzingenia) based on genome sequencing.</title>
        <authorList>
            <person name="Grover C.E."/>
            <person name="Arick M.A. 2nd"/>
            <person name="Thrash A."/>
            <person name="Conover J.L."/>
            <person name="Sanders W.S."/>
            <person name="Peterson D.G."/>
            <person name="Frelichowski J.E."/>
            <person name="Scheffler J.A."/>
            <person name="Scheffler B.E."/>
            <person name="Wendel J.F."/>
        </authorList>
    </citation>
    <scope>NUCLEOTIDE SEQUENCE [LARGE SCALE GENOMIC DNA]</scope>
    <source>
        <strain evidence="7">8</strain>
        <tissue evidence="7">Leaf</tissue>
    </source>
</reference>
<dbReference type="InterPro" id="IPR005630">
    <property type="entry name" value="Terpene_synthase_metal-bd"/>
</dbReference>
<dbReference type="GO" id="GO:0016114">
    <property type="term" value="P:terpenoid biosynthetic process"/>
    <property type="evidence" value="ECO:0007669"/>
    <property type="project" value="InterPro"/>
</dbReference>
<comment type="caution">
    <text evidence="7">The sequence shown here is derived from an EMBL/GenBank/DDBJ whole genome shotgun (WGS) entry which is preliminary data.</text>
</comment>
<dbReference type="SUPFAM" id="SSF48576">
    <property type="entry name" value="Terpenoid synthases"/>
    <property type="match status" value="1"/>
</dbReference>
<dbReference type="Proteomes" id="UP000593568">
    <property type="component" value="Unassembled WGS sequence"/>
</dbReference>
<dbReference type="PANTHER" id="PTHR31225">
    <property type="entry name" value="OS04G0344100 PROTEIN-RELATED"/>
    <property type="match status" value="1"/>
</dbReference>
<dbReference type="Pfam" id="PF03936">
    <property type="entry name" value="Terpene_synth_C"/>
    <property type="match status" value="1"/>
</dbReference>
<dbReference type="PANTHER" id="PTHR31225:SF215">
    <property type="entry name" value="(+)-DELTA-CADINENE SYNTHASE"/>
    <property type="match status" value="1"/>
</dbReference>
<dbReference type="EMBL" id="JABEZW010000009">
    <property type="protein sequence ID" value="MBA0776800.1"/>
    <property type="molecule type" value="Genomic_DNA"/>
</dbReference>
<dbReference type="GO" id="GO:0010333">
    <property type="term" value="F:terpene synthase activity"/>
    <property type="evidence" value="ECO:0007669"/>
    <property type="project" value="InterPro"/>
</dbReference>
<evidence type="ECO:0000256" key="3">
    <source>
        <dbReference type="ARBA" id="ARBA00006333"/>
    </source>
</evidence>
<dbReference type="AlphaFoldDB" id="A0A7J9EUS6"/>
<evidence type="ECO:0000256" key="2">
    <source>
        <dbReference type="ARBA" id="ARBA00004721"/>
    </source>
</evidence>
<protein>
    <recommendedName>
        <fullName evidence="6">Terpene synthase metal-binding domain-containing protein</fullName>
    </recommendedName>
</protein>
<evidence type="ECO:0000259" key="6">
    <source>
        <dbReference type="Pfam" id="PF03936"/>
    </source>
</evidence>
<feature type="domain" description="Terpene synthase metal-binding" evidence="6">
    <location>
        <begin position="18"/>
        <end position="144"/>
    </location>
</feature>
<organism evidence="7 8">
    <name type="scientific">Gossypium trilobum</name>
    <dbReference type="NCBI Taxonomy" id="34281"/>
    <lineage>
        <taxon>Eukaryota</taxon>
        <taxon>Viridiplantae</taxon>
        <taxon>Streptophyta</taxon>
        <taxon>Embryophyta</taxon>
        <taxon>Tracheophyta</taxon>
        <taxon>Spermatophyta</taxon>
        <taxon>Magnoliopsida</taxon>
        <taxon>eudicotyledons</taxon>
        <taxon>Gunneridae</taxon>
        <taxon>Pentapetalae</taxon>
        <taxon>rosids</taxon>
        <taxon>malvids</taxon>
        <taxon>Malvales</taxon>
        <taxon>Malvaceae</taxon>
        <taxon>Malvoideae</taxon>
        <taxon>Gossypium</taxon>
    </lineage>
</organism>
<dbReference type="GO" id="GO:0000287">
    <property type="term" value="F:magnesium ion binding"/>
    <property type="evidence" value="ECO:0007669"/>
    <property type="project" value="InterPro"/>
</dbReference>
<comment type="similarity">
    <text evidence="3">Belongs to the terpene synthase family.</text>
</comment>
<evidence type="ECO:0000313" key="7">
    <source>
        <dbReference type="EMBL" id="MBA0776800.1"/>
    </source>
</evidence>
<dbReference type="Gene3D" id="1.10.600.10">
    <property type="entry name" value="Farnesyl Diphosphate Synthase"/>
    <property type="match status" value="1"/>
</dbReference>
<keyword evidence="5" id="KW-0456">Lyase</keyword>
<dbReference type="InterPro" id="IPR008949">
    <property type="entry name" value="Isoprenoid_synthase_dom_sf"/>
</dbReference>
<evidence type="ECO:0000256" key="1">
    <source>
        <dbReference type="ARBA" id="ARBA00001946"/>
    </source>
</evidence>
<keyword evidence="8" id="KW-1185">Reference proteome</keyword>
<comment type="pathway">
    <text evidence="2">Secondary metabolite biosynthesis; terpenoid biosynthesis.</text>
</comment>
<keyword evidence="4" id="KW-0479">Metal-binding</keyword>